<dbReference type="PANTHER" id="PTHR35838:SF1">
    <property type="entry name" value="TRICHOHYALIN-LIKE"/>
    <property type="match status" value="1"/>
</dbReference>
<feature type="region of interest" description="Disordered" evidence="2">
    <location>
        <begin position="415"/>
        <end position="450"/>
    </location>
</feature>
<evidence type="ECO:0000256" key="2">
    <source>
        <dbReference type="SAM" id="MobiDB-lite"/>
    </source>
</evidence>
<sequence>MRGSGLQKQNTLMHQQLKSFEKTLKQAEDYHNQDNLYKLISPIIPAGVHIISFDGLQRIVGQSRISKAGRKIPSQTSLYFRAFLDDLLQFLDHLHQMKDNFDERIYSVLFEYYYEIVFEDVKTSNHKKQTIAKRNLMKVFDLPKYAKFRKNYSKEFVDEVAADCEHLSEIMMSLQILVRKWGQLFEEGDIDVSLFSSESQIDLDKYPNCDAFEALLRFIPDVLHKSKQAHTLAYNWWCLSEKIRKKLTGKWKPKTSPQNTLEVPMSSRVSSRSSSHSWTDATSGGNTPHEQQPSRVSHYHVHCAPRTKNQDWEYPTPSNMPSKLRRKDTFTYVPKTKNRKSWIPRKIEPKRSPQNQPGRKKSTDQRTQTQQRRKDACTSPMVAMSDILTGSEHSPDRKEQYDDFPEEIEDDYSYSEEFDDDDNSKDDDKNKHKTDGKNRAMPVHQRKHKHGIEDRMDHLTFDIKDNVNKLEKETKELEEMTQHDDTRTLSAQVERAIQDIESLQRGLQDIEMEKEKLKGILRDSEQSRQEDTKLMEDLEVLESKLQNLAGIARVNSYRQQLLASDMDLALQLRGTFTRYNQEVRGKIKLLEKLIQEERREQMRLEREIREMMLHNQNAREQDMSLQSVTSASTPDIDNKLQSAEESSLSNGESNNDETDDENLYEADPNSNKLDQDVHRKESKLPPSKGKPLASSESSHQSATHLTTSNRAPHLFNPEKSTLSPLQEEPSNHNSAASRLDSNIKKRVDSPSPSPKMYDNKRDKVYVDPAIRLPKIAENSQMVQQI</sequence>
<feature type="coiled-coil region" evidence="1">
    <location>
        <begin position="460"/>
        <end position="527"/>
    </location>
</feature>
<evidence type="ECO:0000313" key="3">
    <source>
        <dbReference type="EMBL" id="KAJ8024940.1"/>
    </source>
</evidence>
<accession>A0A9Q0YLX4</accession>
<dbReference type="AlphaFoldDB" id="A0A9Q0YLX4"/>
<feature type="region of interest" description="Disordered" evidence="2">
    <location>
        <begin position="641"/>
        <end position="763"/>
    </location>
</feature>
<feature type="compositionally biased region" description="Acidic residues" evidence="2">
    <location>
        <begin position="415"/>
        <end position="425"/>
    </location>
</feature>
<comment type="caution">
    <text evidence="3">The sequence shown here is derived from an EMBL/GenBank/DDBJ whole genome shotgun (WGS) entry which is preliminary data.</text>
</comment>
<dbReference type="OrthoDB" id="9949627at2759"/>
<proteinExistence type="predicted"/>
<feature type="coiled-coil region" evidence="1">
    <location>
        <begin position="580"/>
        <end position="621"/>
    </location>
</feature>
<keyword evidence="4" id="KW-1185">Reference proteome</keyword>
<protein>
    <submittedName>
        <fullName evidence="3">Uncharacterized protein</fullName>
    </submittedName>
</protein>
<evidence type="ECO:0000256" key="1">
    <source>
        <dbReference type="SAM" id="Coils"/>
    </source>
</evidence>
<feature type="compositionally biased region" description="Polar residues" evidence="2">
    <location>
        <begin position="731"/>
        <end position="740"/>
    </location>
</feature>
<organism evidence="3 4">
    <name type="scientific">Holothuria leucospilota</name>
    <name type="common">Black long sea cucumber</name>
    <name type="synonym">Mertensiothuria leucospilota</name>
    <dbReference type="NCBI Taxonomy" id="206669"/>
    <lineage>
        <taxon>Eukaryota</taxon>
        <taxon>Metazoa</taxon>
        <taxon>Echinodermata</taxon>
        <taxon>Eleutherozoa</taxon>
        <taxon>Echinozoa</taxon>
        <taxon>Holothuroidea</taxon>
        <taxon>Aspidochirotacea</taxon>
        <taxon>Aspidochirotida</taxon>
        <taxon>Holothuriidae</taxon>
        <taxon>Holothuria</taxon>
    </lineage>
</organism>
<feature type="compositionally biased region" description="Basic and acidic residues" evidence="2">
    <location>
        <begin position="426"/>
        <end position="438"/>
    </location>
</feature>
<feature type="compositionally biased region" description="Basic and acidic residues" evidence="2">
    <location>
        <begin position="673"/>
        <end position="683"/>
    </location>
</feature>
<keyword evidence="1" id="KW-0175">Coiled coil</keyword>
<feature type="region of interest" description="Disordered" evidence="2">
    <location>
        <begin position="249"/>
        <end position="381"/>
    </location>
</feature>
<feature type="compositionally biased region" description="Acidic residues" evidence="2">
    <location>
        <begin position="654"/>
        <end position="664"/>
    </location>
</feature>
<dbReference type="Proteomes" id="UP001152320">
    <property type="component" value="Chromosome 18"/>
</dbReference>
<dbReference type="EMBL" id="JAIZAY010000018">
    <property type="protein sequence ID" value="KAJ8024940.1"/>
    <property type="molecule type" value="Genomic_DNA"/>
</dbReference>
<feature type="compositionally biased region" description="Polar residues" evidence="2">
    <location>
        <begin position="278"/>
        <end position="295"/>
    </location>
</feature>
<reference evidence="3" key="1">
    <citation type="submission" date="2021-10" db="EMBL/GenBank/DDBJ databases">
        <title>Tropical sea cucumber genome reveals ecological adaptation and Cuvierian tubules defense mechanism.</title>
        <authorList>
            <person name="Chen T."/>
        </authorList>
    </citation>
    <scope>NUCLEOTIDE SEQUENCE</scope>
    <source>
        <strain evidence="3">Nanhai2018</strain>
        <tissue evidence="3">Muscle</tissue>
    </source>
</reference>
<gene>
    <name evidence="3" type="ORF">HOLleu_35002</name>
</gene>
<feature type="compositionally biased region" description="Low complexity" evidence="2">
    <location>
        <begin position="643"/>
        <end position="653"/>
    </location>
</feature>
<evidence type="ECO:0000313" key="4">
    <source>
        <dbReference type="Proteomes" id="UP001152320"/>
    </source>
</evidence>
<feature type="compositionally biased region" description="Low complexity" evidence="2">
    <location>
        <begin position="266"/>
        <end position="277"/>
    </location>
</feature>
<feature type="compositionally biased region" description="Polar residues" evidence="2">
    <location>
        <begin position="694"/>
        <end position="710"/>
    </location>
</feature>
<name>A0A9Q0YLX4_HOLLE</name>
<dbReference type="PANTHER" id="PTHR35838">
    <property type="entry name" value="CHROMOSOME 21, WHOLE GENOME SHOTGUN SEQUENCE"/>
    <property type="match status" value="1"/>
</dbReference>